<name>A0ACB9SMK8_HOLOL</name>
<organism evidence="1 2">
    <name type="scientific">Holotrichia oblita</name>
    <name type="common">Chafer beetle</name>
    <dbReference type="NCBI Taxonomy" id="644536"/>
    <lineage>
        <taxon>Eukaryota</taxon>
        <taxon>Metazoa</taxon>
        <taxon>Ecdysozoa</taxon>
        <taxon>Arthropoda</taxon>
        <taxon>Hexapoda</taxon>
        <taxon>Insecta</taxon>
        <taxon>Pterygota</taxon>
        <taxon>Neoptera</taxon>
        <taxon>Endopterygota</taxon>
        <taxon>Coleoptera</taxon>
        <taxon>Polyphaga</taxon>
        <taxon>Scarabaeiformia</taxon>
        <taxon>Scarabaeidae</taxon>
        <taxon>Melolonthinae</taxon>
        <taxon>Holotrichia</taxon>
    </lineage>
</organism>
<reference evidence="1" key="1">
    <citation type="submission" date="2022-04" db="EMBL/GenBank/DDBJ databases">
        <title>Chromosome-scale genome assembly of Holotrichia oblita Faldermann.</title>
        <authorList>
            <person name="Rongchong L."/>
        </authorList>
    </citation>
    <scope>NUCLEOTIDE SEQUENCE</scope>
    <source>
        <strain evidence="1">81SQS9</strain>
    </source>
</reference>
<proteinExistence type="predicted"/>
<keyword evidence="2" id="KW-1185">Reference proteome</keyword>
<evidence type="ECO:0000313" key="2">
    <source>
        <dbReference type="Proteomes" id="UP001056778"/>
    </source>
</evidence>
<comment type="caution">
    <text evidence="1">The sequence shown here is derived from an EMBL/GenBank/DDBJ whole genome shotgun (WGS) entry which is preliminary data.</text>
</comment>
<protein>
    <submittedName>
        <fullName evidence="1">Uncharacterized protein</fullName>
    </submittedName>
</protein>
<dbReference type="EMBL" id="CM043022">
    <property type="protein sequence ID" value="KAI4455925.1"/>
    <property type="molecule type" value="Genomic_DNA"/>
</dbReference>
<gene>
    <name evidence="1" type="ORF">MML48_8g00010660</name>
</gene>
<dbReference type="Proteomes" id="UP001056778">
    <property type="component" value="Chromosome 8"/>
</dbReference>
<sequence>MASNFLTPRGPDLKGSDTLSEIGSESGTTTSGWTSGWDSREDLRDFATKIGLKDVMDLHQDRFRVNRKKLEQMLSGDNEAPLPADIFFEQIMSDTGTFITWPTKLKIGAKSKKDPHVRIAGLREDVQSAKDRIMTILDVRCNRVTMKMDVSYTDHSHIIGKGGLSIKRVMEETQCHVHFPDSNRSNPSEKSNQVSIAGDIQGIEMARSRVRQKTPVVFGFELPIMSKTIDPSSYYIVKIEEQYNVQVMLRTRPKLHATLVTVKGVEWEIEQVKKATILLVKYMCDNLASQIPIQMTMEISPHHHQMVIGKNHSNLKEIMRVTGAQIMFPDAQDPNIPSLKKSNVTITGNINSVYAARQLLIGSLPLLLMFDLPQDTTGLPIRSENLTEIQSKYDVTISIRPKAKQSTKACIIKGTEKWAGNIYKARNEILGTDEPQVIVDIPASYHMPKVSSNLQQAMEITIPSMNNQTPLSPMLSPLISPTWQYPPNPFSQSNSFMNMMQQPHQYLFNPLHHSLSSSGYQSIGQFSGSNLSLEQTGRDAPSYSTILSSTSTSSPMSSPRNASPSYQHRTFTDTSSGKYDLSSVVSDLSSSEGCNNLHGSTGIGKNEDISSPPTPSDFDQKRIAGFKAMQNRPTGGGYRYPNNAWSGYGISHTAPGITLSKNDFDMNTMDNDIWKTPTPQQNMDVWQLDANSSNFLDHTPGNVVNRLTSTKWPDLTTMFASLGLEKYIGLFLSHEIDLMAFSSMTEKDLAELGVNVFGPRRKMLLAIAELKKRANHFLPAPGAERKTSSSTANSSCSPRDKW</sequence>
<evidence type="ECO:0000313" key="1">
    <source>
        <dbReference type="EMBL" id="KAI4455925.1"/>
    </source>
</evidence>
<accession>A0ACB9SMK8</accession>